<comment type="cofactor">
    <cofactor evidence="7">
        <name>Zn(2+)</name>
        <dbReference type="ChEBI" id="CHEBI:29105"/>
    </cofactor>
    <text evidence="7">Binds 1 zinc ion per subunit.</text>
</comment>
<keyword evidence="7" id="KW-0479">Metal-binding</keyword>
<dbReference type="Pfam" id="PF01475">
    <property type="entry name" value="FUR"/>
    <property type="match status" value="1"/>
</dbReference>
<keyword evidence="3 7" id="KW-0862">Zinc</keyword>
<evidence type="ECO:0000256" key="7">
    <source>
        <dbReference type="PIRSR" id="PIRSR602481-1"/>
    </source>
</evidence>
<dbReference type="PANTHER" id="PTHR33202">
    <property type="entry name" value="ZINC UPTAKE REGULATION PROTEIN"/>
    <property type="match status" value="1"/>
</dbReference>
<keyword evidence="5" id="KW-0238">DNA-binding</keyword>
<feature type="binding site" evidence="7">
    <location>
        <position position="107"/>
    </location>
    <ligand>
        <name>Zn(2+)</name>
        <dbReference type="ChEBI" id="CHEBI:29105"/>
    </ligand>
</feature>
<evidence type="ECO:0000256" key="3">
    <source>
        <dbReference type="ARBA" id="ARBA00022833"/>
    </source>
</evidence>
<evidence type="ECO:0000256" key="4">
    <source>
        <dbReference type="ARBA" id="ARBA00023015"/>
    </source>
</evidence>
<dbReference type="GO" id="GO:0045892">
    <property type="term" value="P:negative regulation of DNA-templated transcription"/>
    <property type="evidence" value="ECO:0007669"/>
    <property type="project" value="TreeGrafter"/>
</dbReference>
<dbReference type="PANTHER" id="PTHR33202:SF22">
    <property type="entry name" value="HYDROGEN PEROXIDE SENSITIVE REPRESSOR"/>
    <property type="match status" value="1"/>
</dbReference>
<dbReference type="AlphaFoldDB" id="A0A1T4MW46"/>
<keyword evidence="6" id="KW-0804">Transcription</keyword>
<evidence type="ECO:0000256" key="1">
    <source>
        <dbReference type="ARBA" id="ARBA00007957"/>
    </source>
</evidence>
<gene>
    <name evidence="8" type="ORF">SAMN02745205_01692</name>
</gene>
<evidence type="ECO:0000256" key="2">
    <source>
        <dbReference type="ARBA" id="ARBA00022491"/>
    </source>
</evidence>
<dbReference type="Gene3D" id="3.30.1490.190">
    <property type="match status" value="1"/>
</dbReference>
<protein>
    <submittedName>
        <fullName evidence="8">Fur family transcriptional regulator, ferric uptake regulator</fullName>
    </submittedName>
</protein>
<comment type="similarity">
    <text evidence="1">Belongs to the Fur family.</text>
</comment>
<dbReference type="Proteomes" id="UP000189956">
    <property type="component" value="Unassembled WGS sequence"/>
</dbReference>
<feature type="binding site" evidence="7">
    <location>
        <position position="146"/>
    </location>
    <ligand>
        <name>Zn(2+)</name>
        <dbReference type="ChEBI" id="CHEBI:29105"/>
    </ligand>
</feature>
<dbReference type="InterPro" id="IPR043135">
    <property type="entry name" value="Fur_C"/>
</dbReference>
<dbReference type="RefSeq" id="WP_025838751.1">
    <property type="nucleotide sequence ID" value="NZ_FUWL01000016.1"/>
</dbReference>
<name>A0A1T4MW46_PORCN</name>
<dbReference type="SUPFAM" id="SSF46785">
    <property type="entry name" value="Winged helix' DNA-binding domain"/>
    <property type="match status" value="1"/>
</dbReference>
<dbReference type="InterPro" id="IPR036390">
    <property type="entry name" value="WH_DNA-bd_sf"/>
</dbReference>
<dbReference type="GO" id="GO:0003700">
    <property type="term" value="F:DNA-binding transcription factor activity"/>
    <property type="evidence" value="ECO:0007669"/>
    <property type="project" value="InterPro"/>
</dbReference>
<evidence type="ECO:0000313" key="8">
    <source>
        <dbReference type="EMBL" id="SJZ71183.1"/>
    </source>
</evidence>
<dbReference type="InterPro" id="IPR036388">
    <property type="entry name" value="WH-like_DNA-bd_sf"/>
</dbReference>
<evidence type="ECO:0000256" key="6">
    <source>
        <dbReference type="ARBA" id="ARBA00023163"/>
    </source>
</evidence>
<dbReference type="InterPro" id="IPR002481">
    <property type="entry name" value="FUR"/>
</dbReference>
<sequence>MCDHPEKKKVLSINELEALFGQEGVRPTALRELIYTTLAQADEALSLGDIEVRLSTVDKSTISRTLHLLEGVGVIHRINDGTGAIKYAVSQIDAEEHNESPHAHFYCLRCGKTVCVEQTTLPSIELPEGFTPQVLDLIIQGVCPACNASKKK</sequence>
<dbReference type="Gene3D" id="1.10.10.10">
    <property type="entry name" value="Winged helix-like DNA-binding domain superfamily/Winged helix DNA-binding domain"/>
    <property type="match status" value="1"/>
</dbReference>
<dbReference type="EMBL" id="FUWL01000016">
    <property type="protein sequence ID" value="SJZ71183.1"/>
    <property type="molecule type" value="Genomic_DNA"/>
</dbReference>
<feature type="binding site" evidence="7">
    <location>
        <position position="110"/>
    </location>
    <ligand>
        <name>Zn(2+)</name>
        <dbReference type="ChEBI" id="CHEBI:29105"/>
    </ligand>
</feature>
<keyword evidence="4" id="KW-0805">Transcription regulation</keyword>
<organism evidence="8 9">
    <name type="scientific">Porphyromonas cangingivalis</name>
    <dbReference type="NCBI Taxonomy" id="36874"/>
    <lineage>
        <taxon>Bacteria</taxon>
        <taxon>Pseudomonadati</taxon>
        <taxon>Bacteroidota</taxon>
        <taxon>Bacteroidia</taxon>
        <taxon>Bacteroidales</taxon>
        <taxon>Porphyromonadaceae</taxon>
        <taxon>Porphyromonas</taxon>
    </lineage>
</organism>
<dbReference type="GO" id="GO:1900376">
    <property type="term" value="P:regulation of secondary metabolite biosynthetic process"/>
    <property type="evidence" value="ECO:0007669"/>
    <property type="project" value="TreeGrafter"/>
</dbReference>
<keyword evidence="2" id="KW-0678">Repressor</keyword>
<evidence type="ECO:0000313" key="9">
    <source>
        <dbReference type="Proteomes" id="UP000189956"/>
    </source>
</evidence>
<reference evidence="8 9" key="1">
    <citation type="submission" date="2017-02" db="EMBL/GenBank/DDBJ databases">
        <authorList>
            <person name="Peterson S.W."/>
        </authorList>
    </citation>
    <scope>NUCLEOTIDE SEQUENCE [LARGE SCALE GENOMIC DNA]</scope>
    <source>
        <strain evidence="8 9">ATCC 700135</strain>
    </source>
</reference>
<proteinExistence type="inferred from homology"/>
<dbReference type="GO" id="GO:0008270">
    <property type="term" value="F:zinc ion binding"/>
    <property type="evidence" value="ECO:0007669"/>
    <property type="project" value="TreeGrafter"/>
</dbReference>
<accession>A0A1T4MW46</accession>
<dbReference type="GO" id="GO:0000976">
    <property type="term" value="F:transcription cis-regulatory region binding"/>
    <property type="evidence" value="ECO:0007669"/>
    <property type="project" value="TreeGrafter"/>
</dbReference>
<feature type="binding site" evidence="7">
    <location>
        <position position="143"/>
    </location>
    <ligand>
        <name>Zn(2+)</name>
        <dbReference type="ChEBI" id="CHEBI:29105"/>
    </ligand>
</feature>
<evidence type="ECO:0000256" key="5">
    <source>
        <dbReference type="ARBA" id="ARBA00023125"/>
    </source>
</evidence>